<dbReference type="Pfam" id="PF00534">
    <property type="entry name" value="Glycos_transf_1"/>
    <property type="match status" value="1"/>
</dbReference>
<dbReference type="PANTHER" id="PTHR12526:SF630">
    <property type="entry name" value="GLYCOSYLTRANSFERASE"/>
    <property type="match status" value="1"/>
</dbReference>
<comment type="caution">
    <text evidence="3">The sequence shown here is derived from an EMBL/GenBank/DDBJ whole genome shotgun (WGS) entry which is preliminary data.</text>
</comment>
<reference evidence="3 4" key="1">
    <citation type="submission" date="2017-01" db="EMBL/GenBank/DDBJ databases">
        <authorList>
            <person name="Varghese N."/>
            <person name="Submissions S."/>
        </authorList>
    </citation>
    <scope>NUCLEOTIDE SEQUENCE [LARGE SCALE GENOMIC DNA]</scope>
    <source>
        <strain evidence="3 4">DSM 2061</strain>
    </source>
</reference>
<dbReference type="PANTHER" id="PTHR12526">
    <property type="entry name" value="GLYCOSYLTRANSFERASE"/>
    <property type="match status" value="1"/>
</dbReference>
<feature type="domain" description="Glycosyltransferase subfamily 4-like N-terminal" evidence="2">
    <location>
        <begin position="13"/>
        <end position="182"/>
    </location>
</feature>
<dbReference type="CDD" id="cd03811">
    <property type="entry name" value="GT4_GT28_WabH-like"/>
    <property type="match status" value="1"/>
</dbReference>
<evidence type="ECO:0000313" key="3">
    <source>
        <dbReference type="EMBL" id="SIS51136.1"/>
    </source>
</evidence>
<protein>
    <submittedName>
        <fullName evidence="3">N-acetylgalactosamine-N,N'-diacetylbacillosaminyl-diphospho-undecaprenol 4-alpha-N-acetylgalactosaminyltransferase</fullName>
    </submittedName>
</protein>
<keyword evidence="4" id="KW-1185">Reference proteome</keyword>
<gene>
    <name evidence="3" type="ORF">SAMN05421766_102493</name>
</gene>
<dbReference type="Gene3D" id="3.40.50.2000">
    <property type="entry name" value="Glycogen Phosphorylase B"/>
    <property type="match status" value="2"/>
</dbReference>
<dbReference type="Pfam" id="PF13439">
    <property type="entry name" value="Glyco_transf_4"/>
    <property type="match status" value="1"/>
</dbReference>
<feature type="domain" description="Glycosyl transferase family 1" evidence="1">
    <location>
        <begin position="188"/>
        <end position="354"/>
    </location>
</feature>
<dbReference type="Proteomes" id="UP000185728">
    <property type="component" value="Unassembled WGS sequence"/>
</dbReference>
<dbReference type="InterPro" id="IPR028098">
    <property type="entry name" value="Glyco_trans_4-like_N"/>
</dbReference>
<proteinExistence type="predicted"/>
<dbReference type="EMBL" id="FTOB01000002">
    <property type="protein sequence ID" value="SIS51136.1"/>
    <property type="molecule type" value="Genomic_DNA"/>
</dbReference>
<sequence>MTIALFIYSLAGGGAERVVSYLLPYLKSKGHNVHLVLMNNTVSYDIPEDIPVHYIEKSQANENGFFKLIKLPYLAYKYARLSKKLKLTHSFSLLSRPNYVNVLMRYMNKRPPKIIVSERNYASMQYGYGDAQSKINNILVKKLYPKADFVIGNSEANVKDLIDNYGIKPELTGIIQNPIDIDKIKKIKQKDHFFDPAYFNMITVGRMEVVKNHKLLLRAIQKVPKVRLYLLGRGHLQAELEQLAADLDVKDRVFFLGFDNNPYQYLKAADLFVFGSNHEGFPNVLLEAMCCGLPILTTNCKSGPSEIMKLEEAHDHDIMKTPYGILTPVGDVGLMAKGMTFFLENPQYLNDCKTEVLERIKDFSKEGILKAYELALSKQ</sequence>
<dbReference type="SUPFAM" id="SSF53756">
    <property type="entry name" value="UDP-Glycosyltransferase/glycogen phosphorylase"/>
    <property type="match status" value="1"/>
</dbReference>
<evidence type="ECO:0000313" key="4">
    <source>
        <dbReference type="Proteomes" id="UP000185728"/>
    </source>
</evidence>
<name>A0ABY1KMV8_9FLAO</name>
<dbReference type="RefSeq" id="WP_076454227.1">
    <property type="nucleotide sequence ID" value="NZ_FTOB01000002.1"/>
</dbReference>
<dbReference type="InterPro" id="IPR001296">
    <property type="entry name" value="Glyco_trans_1"/>
</dbReference>
<accession>A0ABY1KMV8</accession>
<evidence type="ECO:0000259" key="2">
    <source>
        <dbReference type="Pfam" id="PF13439"/>
    </source>
</evidence>
<organism evidence="3 4">
    <name type="scientific">Zobellia uliginosa</name>
    <dbReference type="NCBI Taxonomy" id="143224"/>
    <lineage>
        <taxon>Bacteria</taxon>
        <taxon>Pseudomonadati</taxon>
        <taxon>Bacteroidota</taxon>
        <taxon>Flavobacteriia</taxon>
        <taxon>Flavobacteriales</taxon>
        <taxon>Flavobacteriaceae</taxon>
        <taxon>Zobellia</taxon>
    </lineage>
</organism>
<evidence type="ECO:0000259" key="1">
    <source>
        <dbReference type="Pfam" id="PF00534"/>
    </source>
</evidence>